<dbReference type="RefSeq" id="WP_284257604.1">
    <property type="nucleotide sequence ID" value="NZ_BSOS01000042.1"/>
</dbReference>
<dbReference type="Gene3D" id="1.10.3210.10">
    <property type="entry name" value="Hypothetical protein af1432"/>
    <property type="match status" value="1"/>
</dbReference>
<accession>A0ABQ6A9V1</accession>
<proteinExistence type="predicted"/>
<dbReference type="Proteomes" id="UP001156641">
    <property type="component" value="Unassembled WGS sequence"/>
</dbReference>
<dbReference type="SUPFAM" id="SSF109604">
    <property type="entry name" value="HD-domain/PDEase-like"/>
    <property type="match status" value="1"/>
</dbReference>
<evidence type="ECO:0000313" key="2">
    <source>
        <dbReference type="Proteomes" id="UP001156641"/>
    </source>
</evidence>
<sequence length="220" mass="24180">MKTIRAWVRLSPSGRQLNLLDPDPDTWNDADVAVGLSRTYRWGGHSAWDLPLSVAQHSLTVLAIRQAQPGAKLTRGQALRELLHDADEGFLSFDCITPVKPHLGDGYASLVARLQAAIVTRYQLPAWSADEHAQHKQADRLAAASEALNVVGWSAHDIRHTLEIETPPLSRDPLTTPVGMRAWQPWPPQLAAELFLQELTKLSAGRNGRGPAGEMEAPYP</sequence>
<gene>
    <name evidence="1" type="ORF">GCM10010909_15790</name>
</gene>
<keyword evidence="2" id="KW-1185">Reference proteome</keyword>
<organism evidence="1 2">
    <name type="scientific">Acidocella aquatica</name>
    <dbReference type="NCBI Taxonomy" id="1922313"/>
    <lineage>
        <taxon>Bacteria</taxon>
        <taxon>Pseudomonadati</taxon>
        <taxon>Pseudomonadota</taxon>
        <taxon>Alphaproteobacteria</taxon>
        <taxon>Acetobacterales</taxon>
        <taxon>Acidocellaceae</taxon>
        <taxon>Acidocella</taxon>
    </lineage>
</organism>
<reference evidence="2" key="1">
    <citation type="journal article" date="2019" name="Int. J. Syst. Evol. Microbiol.">
        <title>The Global Catalogue of Microorganisms (GCM) 10K type strain sequencing project: providing services to taxonomists for standard genome sequencing and annotation.</title>
        <authorList>
            <consortium name="The Broad Institute Genomics Platform"/>
            <consortium name="The Broad Institute Genome Sequencing Center for Infectious Disease"/>
            <person name="Wu L."/>
            <person name="Ma J."/>
        </authorList>
    </citation>
    <scope>NUCLEOTIDE SEQUENCE [LARGE SCALE GENOMIC DNA]</scope>
    <source>
        <strain evidence="2">NBRC 112502</strain>
    </source>
</reference>
<dbReference type="EMBL" id="BSOS01000042">
    <property type="protein sequence ID" value="GLR66899.1"/>
    <property type="molecule type" value="Genomic_DNA"/>
</dbReference>
<comment type="caution">
    <text evidence="1">The sequence shown here is derived from an EMBL/GenBank/DDBJ whole genome shotgun (WGS) entry which is preliminary data.</text>
</comment>
<protein>
    <submittedName>
        <fullName evidence="1">Phosphohydrolase</fullName>
    </submittedName>
</protein>
<name>A0ABQ6A9V1_9PROT</name>
<evidence type="ECO:0000313" key="1">
    <source>
        <dbReference type="EMBL" id="GLR66899.1"/>
    </source>
</evidence>